<evidence type="ECO:0000259" key="4">
    <source>
        <dbReference type="PROSITE" id="PS51891"/>
    </source>
</evidence>
<reference evidence="6" key="1">
    <citation type="journal article" date="2017" name="Genome Biol.">
        <title>Comparative genomics reveals high biological diversity and specific adaptations in the industrially and medically important fungal genus Aspergillus.</title>
        <authorList>
            <person name="de Vries R.P."/>
            <person name="Riley R."/>
            <person name="Wiebenga A."/>
            <person name="Aguilar-Osorio G."/>
            <person name="Amillis S."/>
            <person name="Uchima C.A."/>
            <person name="Anderluh G."/>
            <person name="Asadollahi M."/>
            <person name="Askin M."/>
            <person name="Barry K."/>
            <person name="Battaglia E."/>
            <person name="Bayram O."/>
            <person name="Benocci T."/>
            <person name="Braus-Stromeyer S.A."/>
            <person name="Caldana C."/>
            <person name="Canovas D."/>
            <person name="Cerqueira G.C."/>
            <person name="Chen F."/>
            <person name="Chen W."/>
            <person name="Choi C."/>
            <person name="Clum A."/>
            <person name="Dos Santos R.A."/>
            <person name="Damasio A.R."/>
            <person name="Diallinas G."/>
            <person name="Emri T."/>
            <person name="Fekete E."/>
            <person name="Flipphi M."/>
            <person name="Freyberg S."/>
            <person name="Gallo A."/>
            <person name="Gournas C."/>
            <person name="Habgood R."/>
            <person name="Hainaut M."/>
            <person name="Harispe M.L."/>
            <person name="Henrissat B."/>
            <person name="Hilden K.S."/>
            <person name="Hope R."/>
            <person name="Hossain A."/>
            <person name="Karabika E."/>
            <person name="Karaffa L."/>
            <person name="Karanyi Z."/>
            <person name="Krasevec N."/>
            <person name="Kuo A."/>
            <person name="Kusch H."/>
            <person name="LaButti K."/>
            <person name="Lagendijk E.L."/>
            <person name="Lapidus A."/>
            <person name="Levasseur A."/>
            <person name="Lindquist E."/>
            <person name="Lipzen A."/>
            <person name="Logrieco A.F."/>
            <person name="MacCabe A."/>
            <person name="Maekelae M.R."/>
            <person name="Malavazi I."/>
            <person name="Melin P."/>
            <person name="Meyer V."/>
            <person name="Mielnichuk N."/>
            <person name="Miskei M."/>
            <person name="Molnar A.P."/>
            <person name="Mule G."/>
            <person name="Ngan C.Y."/>
            <person name="Orejas M."/>
            <person name="Orosz E."/>
            <person name="Ouedraogo J.P."/>
            <person name="Overkamp K.M."/>
            <person name="Park H.-S."/>
            <person name="Perrone G."/>
            <person name="Piumi F."/>
            <person name="Punt P.J."/>
            <person name="Ram A.F."/>
            <person name="Ramon A."/>
            <person name="Rauscher S."/>
            <person name="Record E."/>
            <person name="Riano-Pachon D.M."/>
            <person name="Robert V."/>
            <person name="Roehrig J."/>
            <person name="Ruller R."/>
            <person name="Salamov A."/>
            <person name="Salih N.S."/>
            <person name="Samson R.A."/>
            <person name="Sandor E."/>
            <person name="Sanguinetti M."/>
            <person name="Schuetze T."/>
            <person name="Sepcic K."/>
            <person name="Shelest E."/>
            <person name="Sherlock G."/>
            <person name="Sophianopoulou V."/>
            <person name="Squina F.M."/>
            <person name="Sun H."/>
            <person name="Susca A."/>
            <person name="Todd R.B."/>
            <person name="Tsang A."/>
            <person name="Unkles S.E."/>
            <person name="van de Wiele N."/>
            <person name="van Rossen-Uffink D."/>
            <person name="Oliveira J.V."/>
            <person name="Vesth T.C."/>
            <person name="Visser J."/>
            <person name="Yu J.-H."/>
            <person name="Zhou M."/>
            <person name="Andersen M.R."/>
            <person name="Archer D.B."/>
            <person name="Baker S.E."/>
            <person name="Benoit I."/>
            <person name="Brakhage A.A."/>
            <person name="Braus G.H."/>
            <person name="Fischer R."/>
            <person name="Frisvad J.C."/>
            <person name="Goldman G.H."/>
            <person name="Houbraken J."/>
            <person name="Oakley B."/>
            <person name="Pocsi I."/>
            <person name="Scazzocchio C."/>
            <person name="Seiboth B."/>
            <person name="vanKuyk P.A."/>
            <person name="Wortman J."/>
            <person name="Dyer P.S."/>
            <person name="Grigoriev I.V."/>
        </authorList>
    </citation>
    <scope>NUCLEOTIDE SEQUENCE [LARGE SCALE GENOMIC DNA]</scope>
    <source>
        <strain evidence="6">CBS 583.65</strain>
    </source>
</reference>
<dbReference type="PROSITE" id="PS51891">
    <property type="entry name" value="CENP_V_GFA"/>
    <property type="match status" value="1"/>
</dbReference>
<dbReference type="SUPFAM" id="SSF51316">
    <property type="entry name" value="Mss4-like"/>
    <property type="match status" value="1"/>
</dbReference>
<organism evidence="5 6">
    <name type="scientific">Aspergillus versicolor CBS 583.65</name>
    <dbReference type="NCBI Taxonomy" id="1036611"/>
    <lineage>
        <taxon>Eukaryota</taxon>
        <taxon>Fungi</taxon>
        <taxon>Dikarya</taxon>
        <taxon>Ascomycota</taxon>
        <taxon>Pezizomycotina</taxon>
        <taxon>Eurotiomycetes</taxon>
        <taxon>Eurotiomycetidae</taxon>
        <taxon>Eurotiales</taxon>
        <taxon>Aspergillaceae</taxon>
        <taxon>Aspergillus</taxon>
        <taxon>Aspergillus subgen. Nidulantes</taxon>
    </lineage>
</organism>
<dbReference type="Gene3D" id="2.170.150.70">
    <property type="match status" value="1"/>
</dbReference>
<dbReference type="Pfam" id="PF04828">
    <property type="entry name" value="GFA"/>
    <property type="match status" value="1"/>
</dbReference>
<dbReference type="InterPro" id="IPR011057">
    <property type="entry name" value="Mss4-like_sf"/>
</dbReference>
<evidence type="ECO:0000256" key="1">
    <source>
        <dbReference type="ARBA" id="ARBA00005495"/>
    </source>
</evidence>
<name>A0A1L9PYY6_ASPVE</name>
<dbReference type="PANTHER" id="PTHR28620">
    <property type="entry name" value="CENTROMERE PROTEIN V"/>
    <property type="match status" value="1"/>
</dbReference>
<feature type="domain" description="CENP-V/GFA" evidence="4">
    <location>
        <begin position="3"/>
        <end position="113"/>
    </location>
</feature>
<dbReference type="STRING" id="1036611.A0A1L9PYY6"/>
<dbReference type="RefSeq" id="XP_040672513.1">
    <property type="nucleotide sequence ID" value="XM_040813469.1"/>
</dbReference>
<keyword evidence="3" id="KW-0862">Zinc</keyword>
<dbReference type="Proteomes" id="UP000184073">
    <property type="component" value="Unassembled WGS sequence"/>
</dbReference>
<dbReference type="PANTHER" id="PTHR28620:SF1">
    <property type="entry name" value="CENP-V_GFA DOMAIN-CONTAINING PROTEIN"/>
    <property type="match status" value="1"/>
</dbReference>
<evidence type="ECO:0000256" key="3">
    <source>
        <dbReference type="ARBA" id="ARBA00022833"/>
    </source>
</evidence>
<proteinExistence type="inferred from homology"/>
<dbReference type="VEuPathDB" id="FungiDB:ASPVEDRAFT_46101"/>
<evidence type="ECO:0000313" key="6">
    <source>
        <dbReference type="Proteomes" id="UP000184073"/>
    </source>
</evidence>
<dbReference type="GO" id="GO:0016846">
    <property type="term" value="F:carbon-sulfur lyase activity"/>
    <property type="evidence" value="ECO:0007669"/>
    <property type="project" value="InterPro"/>
</dbReference>
<dbReference type="EMBL" id="KV878135">
    <property type="protein sequence ID" value="OJJ06751.1"/>
    <property type="molecule type" value="Genomic_DNA"/>
</dbReference>
<dbReference type="GO" id="GO:0046872">
    <property type="term" value="F:metal ion binding"/>
    <property type="evidence" value="ECO:0007669"/>
    <property type="project" value="UniProtKB-KW"/>
</dbReference>
<keyword evidence="2" id="KW-0479">Metal-binding</keyword>
<keyword evidence="6" id="KW-1185">Reference proteome</keyword>
<dbReference type="InterPro" id="IPR006913">
    <property type="entry name" value="CENP-V/GFA"/>
</dbReference>
<dbReference type="GeneID" id="63728980"/>
<evidence type="ECO:0000313" key="5">
    <source>
        <dbReference type="EMBL" id="OJJ06751.1"/>
    </source>
</evidence>
<dbReference type="AlphaFoldDB" id="A0A1L9PYY6"/>
<dbReference type="InterPro" id="IPR052355">
    <property type="entry name" value="CENP-V-like"/>
</dbReference>
<sequence>MNYKGSCHCGAATFSFSLPADIYETEVLSCNCSICSKNGYLMVYPKASEMTIHHSEDAVTEYRWASKQYPHSFCSSCGTSLYAKGPEGSDLRAVNARTIEGVELEKLKLKPIDGRSI</sequence>
<gene>
    <name evidence="5" type="ORF">ASPVEDRAFT_46101</name>
</gene>
<comment type="similarity">
    <text evidence="1">Belongs to the Gfa family.</text>
</comment>
<protein>
    <recommendedName>
        <fullName evidence="4">CENP-V/GFA domain-containing protein</fullName>
    </recommendedName>
</protein>
<evidence type="ECO:0000256" key="2">
    <source>
        <dbReference type="ARBA" id="ARBA00022723"/>
    </source>
</evidence>
<dbReference type="OrthoDB" id="2993351at2759"/>
<accession>A0A1L9PYY6</accession>